<evidence type="ECO:0000313" key="10">
    <source>
        <dbReference type="Ensembl" id="ENSSSCP00015038705.1"/>
    </source>
</evidence>
<evidence type="ECO:0000256" key="1">
    <source>
        <dbReference type="ARBA" id="ARBA00004434"/>
    </source>
</evidence>
<keyword evidence="6 9" id="KW-1133">Transmembrane helix</keyword>
<dbReference type="AlphaFoldDB" id="A0A8D0PYB0"/>
<evidence type="ECO:0000256" key="4">
    <source>
        <dbReference type="ARBA" id="ARBA00022692"/>
    </source>
</evidence>
<dbReference type="Proteomes" id="UP000694726">
    <property type="component" value="Unplaced"/>
</dbReference>
<evidence type="ECO:0000256" key="6">
    <source>
        <dbReference type="ARBA" id="ARBA00022989"/>
    </source>
</evidence>
<name>A0A8D0PYB0_PIG</name>
<keyword evidence="4 9" id="KW-0812">Transmembrane</keyword>
<dbReference type="CDD" id="cd00922">
    <property type="entry name" value="Cyt_c_Oxidase_IV"/>
    <property type="match status" value="1"/>
</dbReference>
<reference evidence="10" key="1">
    <citation type="submission" date="2025-08" db="UniProtKB">
        <authorList>
            <consortium name="Ensembl"/>
        </authorList>
    </citation>
    <scope>IDENTIFICATION</scope>
</reference>
<keyword evidence="5 9" id="KW-0999">Mitochondrion inner membrane</keyword>
<dbReference type="GO" id="GO:0005743">
    <property type="term" value="C:mitochondrial inner membrane"/>
    <property type="evidence" value="ECO:0007669"/>
    <property type="project" value="UniProtKB-SubCell"/>
</dbReference>
<comment type="similarity">
    <text evidence="3 9">Belongs to the cytochrome c oxidase IV family.</text>
</comment>
<dbReference type="InterPro" id="IPR004203">
    <property type="entry name" value="Cyt_c_oxidase_su4_fam"/>
</dbReference>
<evidence type="ECO:0000256" key="7">
    <source>
        <dbReference type="ARBA" id="ARBA00023128"/>
    </source>
</evidence>
<comment type="function">
    <text evidence="9">Component of the cytochrome c oxidase, the last enzyme in the mitochondrial electron transport chain which drives oxidative phosphorylation.</text>
</comment>
<dbReference type="PANTHER" id="PTHR10707">
    <property type="entry name" value="CYTOCHROME C OXIDASE SUBUNIT IV"/>
    <property type="match status" value="1"/>
</dbReference>
<feature type="transmembrane region" description="Helical" evidence="9">
    <location>
        <begin position="102"/>
        <end position="120"/>
    </location>
</feature>
<dbReference type="Ensembl" id="ENSSSCT00015094414.1">
    <property type="protein sequence ID" value="ENSSSCP00015038705.1"/>
    <property type="gene ID" value="ENSSSCG00015070468.1"/>
</dbReference>
<proteinExistence type="inferred from homology"/>
<organism evidence="10 11">
    <name type="scientific">Sus scrofa</name>
    <name type="common">Pig</name>
    <dbReference type="NCBI Taxonomy" id="9823"/>
    <lineage>
        <taxon>Eukaryota</taxon>
        <taxon>Metazoa</taxon>
        <taxon>Chordata</taxon>
        <taxon>Craniata</taxon>
        <taxon>Vertebrata</taxon>
        <taxon>Euteleostomi</taxon>
        <taxon>Mammalia</taxon>
        <taxon>Eutheria</taxon>
        <taxon>Laurasiatheria</taxon>
        <taxon>Artiodactyla</taxon>
        <taxon>Suina</taxon>
        <taxon>Suidae</taxon>
        <taxon>Sus</taxon>
    </lineage>
</organism>
<dbReference type="Gene3D" id="1.10.442.10">
    <property type="entry name" value="Cytochrome c oxidase subunit IV"/>
    <property type="match status" value="1"/>
</dbReference>
<evidence type="ECO:0000256" key="9">
    <source>
        <dbReference type="RuleBase" id="RU367145"/>
    </source>
</evidence>
<dbReference type="InterPro" id="IPR013288">
    <property type="entry name" value="Cyt_c_oxidase_su4"/>
</dbReference>
<dbReference type="SUPFAM" id="SSF81406">
    <property type="entry name" value="Mitochondrial cytochrome c oxidase subunit IV"/>
    <property type="match status" value="1"/>
</dbReference>
<dbReference type="GO" id="GO:0045277">
    <property type="term" value="C:respiratory chain complex IV"/>
    <property type="evidence" value="ECO:0007669"/>
    <property type="project" value="InterPro"/>
</dbReference>
<evidence type="ECO:0000256" key="2">
    <source>
        <dbReference type="ARBA" id="ARBA00004673"/>
    </source>
</evidence>
<dbReference type="PRINTS" id="PR01873">
    <property type="entry name" value="CYTCOXIDASE4"/>
</dbReference>
<dbReference type="FunFam" id="1.10.442.10:FF:000001">
    <property type="entry name" value="Cytochrome c oxidase subunit 4 isoform 1"/>
    <property type="match status" value="1"/>
</dbReference>
<dbReference type="Pfam" id="PF02936">
    <property type="entry name" value="COX4"/>
    <property type="match status" value="1"/>
</dbReference>
<dbReference type="UniPathway" id="UPA00705"/>
<dbReference type="PANTHER" id="PTHR10707:SF12">
    <property type="entry name" value="CYTOCHROME C OXIDASE SUBUNIT 4 ISOFORM 1, MITOCHONDRIAL"/>
    <property type="match status" value="1"/>
</dbReference>
<comment type="subcellular location">
    <subcellularLocation>
        <location evidence="1 9">Mitochondrion inner membrane</location>
        <topology evidence="1 9">Single-pass membrane protein</topology>
    </subcellularLocation>
</comment>
<dbReference type="GO" id="GO:0006123">
    <property type="term" value="P:mitochondrial electron transport, cytochrome c to oxygen"/>
    <property type="evidence" value="ECO:0007669"/>
    <property type="project" value="InterPro"/>
</dbReference>
<sequence length="195" mass="22478">MLATRVFNLIGRRAISTSVCVRAHGSVVKSEDYALPVYVDRRDYPLPDVAHVKNLSASQKALKEKEKASWSSLSVDEKVELYRLKFNESFAEMNRSTNEWKTIVGTALFFIGFTALILIWEKHYVYGPIPHTFEEEWVAKQTKRMLDMKRSALAAHRHVTRPVLINEQVTRSPCDPFFGAARVLPGIWYTRFGWE</sequence>
<comment type="subunit">
    <text evidence="9">Component of the cytochrome c oxidase (complex IV, CIV), a multisubunit enzyme composed of 14 subunits.</text>
</comment>
<evidence type="ECO:0000313" key="11">
    <source>
        <dbReference type="Proteomes" id="UP000694726"/>
    </source>
</evidence>
<accession>A0A8D0PYB0</accession>
<keyword evidence="8 9" id="KW-0472">Membrane</keyword>
<keyword evidence="7 9" id="KW-0496">Mitochondrion</keyword>
<evidence type="ECO:0000256" key="5">
    <source>
        <dbReference type="ARBA" id="ARBA00022792"/>
    </source>
</evidence>
<dbReference type="InterPro" id="IPR036639">
    <property type="entry name" value="Cyt_c_oxidase_su4_sf"/>
</dbReference>
<evidence type="ECO:0000256" key="3">
    <source>
        <dbReference type="ARBA" id="ARBA00008135"/>
    </source>
</evidence>
<evidence type="ECO:0000256" key="8">
    <source>
        <dbReference type="ARBA" id="ARBA00023136"/>
    </source>
</evidence>
<protein>
    <recommendedName>
        <fullName evidence="9">Cytochrome c oxidase subunit 4</fullName>
    </recommendedName>
</protein>
<comment type="pathway">
    <text evidence="2 9">Energy metabolism; oxidative phosphorylation.</text>
</comment>